<dbReference type="InterPro" id="IPR036397">
    <property type="entry name" value="RNaseH_sf"/>
</dbReference>
<organism evidence="2 3">
    <name type="scientific">Favolaschia claudopus</name>
    <dbReference type="NCBI Taxonomy" id="2862362"/>
    <lineage>
        <taxon>Eukaryota</taxon>
        <taxon>Fungi</taxon>
        <taxon>Dikarya</taxon>
        <taxon>Basidiomycota</taxon>
        <taxon>Agaricomycotina</taxon>
        <taxon>Agaricomycetes</taxon>
        <taxon>Agaricomycetidae</taxon>
        <taxon>Agaricales</taxon>
        <taxon>Marasmiineae</taxon>
        <taxon>Mycenaceae</taxon>
        <taxon>Favolaschia</taxon>
    </lineage>
</organism>
<evidence type="ECO:0000313" key="3">
    <source>
        <dbReference type="Proteomes" id="UP001362999"/>
    </source>
</evidence>
<proteinExistence type="predicted"/>
<evidence type="ECO:0000313" key="2">
    <source>
        <dbReference type="EMBL" id="KAK7063797.1"/>
    </source>
</evidence>
<reference evidence="2 3" key="1">
    <citation type="journal article" date="2024" name="J Genomics">
        <title>Draft genome sequencing and assembly of Favolaschia claudopus CIRM-BRFM 2984 isolated from oak limbs.</title>
        <authorList>
            <person name="Navarro D."/>
            <person name="Drula E."/>
            <person name="Chaduli D."/>
            <person name="Cazenave R."/>
            <person name="Ahrendt S."/>
            <person name="Wang J."/>
            <person name="Lipzen A."/>
            <person name="Daum C."/>
            <person name="Barry K."/>
            <person name="Grigoriev I.V."/>
            <person name="Favel A."/>
            <person name="Rosso M.N."/>
            <person name="Martin F."/>
        </authorList>
    </citation>
    <scope>NUCLEOTIDE SEQUENCE [LARGE SCALE GENOMIC DNA]</scope>
    <source>
        <strain evidence="2 3">CIRM-BRFM 2984</strain>
    </source>
</reference>
<dbReference type="Pfam" id="PF00075">
    <property type="entry name" value="RNase_H"/>
    <property type="match status" value="1"/>
</dbReference>
<gene>
    <name evidence="2" type="ORF">R3P38DRAFT_3164777</name>
</gene>
<accession>A0AAW0EDP2</accession>
<dbReference type="EMBL" id="JAWWNJ010000001">
    <property type="protein sequence ID" value="KAK7063797.1"/>
    <property type="molecule type" value="Genomic_DNA"/>
</dbReference>
<dbReference type="Gene3D" id="3.30.420.10">
    <property type="entry name" value="Ribonuclease H-like superfamily/Ribonuclease H"/>
    <property type="match status" value="1"/>
</dbReference>
<dbReference type="Proteomes" id="UP001362999">
    <property type="component" value="Unassembled WGS sequence"/>
</dbReference>
<dbReference type="GO" id="GO:0003676">
    <property type="term" value="F:nucleic acid binding"/>
    <property type="evidence" value="ECO:0007669"/>
    <property type="project" value="InterPro"/>
</dbReference>
<dbReference type="InterPro" id="IPR012337">
    <property type="entry name" value="RNaseH-like_sf"/>
</dbReference>
<sequence>MLMVARLGLRPTATSSAESQPISIPRSRDEGALLAARLTNSKQHLCIYTDGSSIPGKGVGGAALSRTPAGTIIMRQYLGPTGEHLSVEGEIMGLILAMKIVQMVPDLSRVITVLCDCQEAILEVTNLSPKHAFLVERFREAVRVASNLKQIHLVWVPGHDRLELNESVDKEAKRAAGGDCRTSIISNGFTISLASPWNLNDNIRGRSV</sequence>
<dbReference type="GO" id="GO:0004523">
    <property type="term" value="F:RNA-DNA hybrid ribonuclease activity"/>
    <property type="evidence" value="ECO:0007669"/>
    <property type="project" value="InterPro"/>
</dbReference>
<dbReference type="PROSITE" id="PS50879">
    <property type="entry name" value="RNASE_H_1"/>
    <property type="match status" value="1"/>
</dbReference>
<comment type="caution">
    <text evidence="2">The sequence shown here is derived from an EMBL/GenBank/DDBJ whole genome shotgun (WGS) entry which is preliminary data.</text>
</comment>
<protein>
    <submittedName>
        <fullName evidence="2">Ribonuclease H-like domain-containing protein</fullName>
    </submittedName>
</protein>
<evidence type="ECO:0000259" key="1">
    <source>
        <dbReference type="PROSITE" id="PS50879"/>
    </source>
</evidence>
<dbReference type="AlphaFoldDB" id="A0AAW0EDP2"/>
<keyword evidence="3" id="KW-1185">Reference proteome</keyword>
<name>A0AAW0EDP2_9AGAR</name>
<feature type="domain" description="RNase H type-1" evidence="1">
    <location>
        <begin position="41"/>
        <end position="177"/>
    </location>
</feature>
<dbReference type="InterPro" id="IPR002156">
    <property type="entry name" value="RNaseH_domain"/>
</dbReference>
<dbReference type="SUPFAM" id="SSF53098">
    <property type="entry name" value="Ribonuclease H-like"/>
    <property type="match status" value="1"/>
</dbReference>
<dbReference type="CDD" id="cd09276">
    <property type="entry name" value="Rnase_HI_RT_non_LTR"/>
    <property type="match status" value="1"/>
</dbReference>